<evidence type="ECO:0000259" key="5">
    <source>
        <dbReference type="Pfam" id="PF13472"/>
    </source>
</evidence>
<feature type="signal peptide" evidence="4">
    <location>
        <begin position="1"/>
        <end position="17"/>
    </location>
</feature>
<dbReference type="CDD" id="cd01821">
    <property type="entry name" value="Rhamnogalacturan_acetylesterase_like"/>
    <property type="match status" value="1"/>
</dbReference>
<dbReference type="PANTHER" id="PTHR43695:SF1">
    <property type="entry name" value="RHAMNOGALACTURONAN ACETYLESTERASE"/>
    <property type="match status" value="1"/>
</dbReference>
<sequence length="292" mass="31464">MRHMLFALALVTTPALAQDEPAHPRVAGEVPKTRTDAPPIKAYKLILVGDSTMAVGSGWASIFCAEHVKSNVACLNMGRGGRSTRSYRQEGSWAIVQNEIKAAGYAATYVLIQFGHNDQSSAPERWTMIDSEFPANLTRYVAEVRAAGGIPVLLTPLVRRDFKDGKILNTLDVWSDQVRKVATATATPLIDLNADSARVVQQIGPVEAMKLAMTDPIPEEVAAAKTGTTLRPRPATEARVPDAPTTADGPRGQYARKFDYTHVGDAGARVFSRLVANGLAKVVPPLRSQLVP</sequence>
<keyword evidence="2" id="KW-0378">Hydrolase</keyword>
<dbReference type="InterPro" id="IPR037459">
    <property type="entry name" value="RhgT-like"/>
</dbReference>
<dbReference type="Proteomes" id="UP000516148">
    <property type="component" value="Chromosome"/>
</dbReference>
<protein>
    <submittedName>
        <fullName evidence="6">Rhamnogalacturonan acetylesterase</fullName>
    </submittedName>
</protein>
<evidence type="ECO:0000256" key="3">
    <source>
        <dbReference type="SAM" id="MobiDB-lite"/>
    </source>
</evidence>
<keyword evidence="7" id="KW-1185">Reference proteome</keyword>
<dbReference type="EMBL" id="CP061038">
    <property type="protein sequence ID" value="QNQ10806.1"/>
    <property type="molecule type" value="Genomic_DNA"/>
</dbReference>
<keyword evidence="4" id="KW-0732">Signal</keyword>
<dbReference type="Gene3D" id="3.40.50.1110">
    <property type="entry name" value="SGNH hydrolase"/>
    <property type="match status" value="1"/>
</dbReference>
<organism evidence="6 7">
    <name type="scientific">Sphingomonas alpina</name>
    <dbReference type="NCBI Taxonomy" id="653931"/>
    <lineage>
        <taxon>Bacteria</taxon>
        <taxon>Pseudomonadati</taxon>
        <taxon>Pseudomonadota</taxon>
        <taxon>Alphaproteobacteria</taxon>
        <taxon>Sphingomonadales</taxon>
        <taxon>Sphingomonadaceae</taxon>
        <taxon>Sphingomonas</taxon>
    </lineage>
</organism>
<dbReference type="AlphaFoldDB" id="A0A7H0LMA3"/>
<accession>A0A7H0LMA3</accession>
<evidence type="ECO:0000256" key="4">
    <source>
        <dbReference type="SAM" id="SignalP"/>
    </source>
</evidence>
<dbReference type="InterPro" id="IPR013830">
    <property type="entry name" value="SGNH_hydro"/>
</dbReference>
<evidence type="ECO:0000313" key="7">
    <source>
        <dbReference type="Proteomes" id="UP000516148"/>
    </source>
</evidence>
<name>A0A7H0LMA3_9SPHN</name>
<reference evidence="6 7" key="1">
    <citation type="submission" date="2020-09" db="EMBL/GenBank/DDBJ databases">
        <title>Sphingomonas sp., a new species isolated from pork steak.</title>
        <authorList>
            <person name="Heidler von Heilborn D."/>
        </authorList>
    </citation>
    <scope>NUCLEOTIDE SEQUENCE [LARGE SCALE GENOMIC DNA]</scope>
    <source>
        <strain evidence="7">S8-3T</strain>
    </source>
</reference>
<comment type="similarity">
    <text evidence="1">Belongs to the 'GDSL' lipolytic enzyme family.</text>
</comment>
<gene>
    <name evidence="6" type="ORF">H3Z74_06355</name>
</gene>
<dbReference type="Pfam" id="PF13472">
    <property type="entry name" value="Lipase_GDSL_2"/>
    <property type="match status" value="1"/>
</dbReference>
<dbReference type="InterPro" id="IPR036514">
    <property type="entry name" value="SGNH_hydro_sf"/>
</dbReference>
<feature type="domain" description="SGNH hydrolase-type esterase" evidence="5">
    <location>
        <begin position="48"/>
        <end position="194"/>
    </location>
</feature>
<evidence type="ECO:0000256" key="2">
    <source>
        <dbReference type="ARBA" id="ARBA00022801"/>
    </source>
</evidence>
<proteinExistence type="inferred from homology"/>
<dbReference type="SUPFAM" id="SSF52266">
    <property type="entry name" value="SGNH hydrolase"/>
    <property type="match status" value="1"/>
</dbReference>
<dbReference type="RefSeq" id="WP_187763096.1">
    <property type="nucleotide sequence ID" value="NZ_CP061038.1"/>
</dbReference>
<dbReference type="GO" id="GO:0016788">
    <property type="term" value="F:hydrolase activity, acting on ester bonds"/>
    <property type="evidence" value="ECO:0007669"/>
    <property type="project" value="UniProtKB-ARBA"/>
</dbReference>
<evidence type="ECO:0000256" key="1">
    <source>
        <dbReference type="ARBA" id="ARBA00008668"/>
    </source>
</evidence>
<evidence type="ECO:0000313" key="6">
    <source>
        <dbReference type="EMBL" id="QNQ10806.1"/>
    </source>
</evidence>
<dbReference type="PANTHER" id="PTHR43695">
    <property type="entry name" value="PUTATIVE (AFU_ORTHOLOGUE AFUA_2G17250)-RELATED"/>
    <property type="match status" value="1"/>
</dbReference>
<feature type="chain" id="PRO_5028882153" evidence="4">
    <location>
        <begin position="18"/>
        <end position="292"/>
    </location>
</feature>
<feature type="region of interest" description="Disordered" evidence="3">
    <location>
        <begin position="226"/>
        <end position="253"/>
    </location>
</feature>
<dbReference type="KEGG" id="spap:H3Z74_06355"/>